<dbReference type="CDD" id="cd17245">
    <property type="entry name" value="RMtype1_S_TteMORF1547P-TRD2-CR2_Aco12261I-TRD1-CR1_like"/>
    <property type="match status" value="1"/>
</dbReference>
<evidence type="ECO:0000259" key="4">
    <source>
        <dbReference type="Pfam" id="PF01420"/>
    </source>
</evidence>
<evidence type="ECO:0000313" key="5">
    <source>
        <dbReference type="EMBL" id="MFD2789261.1"/>
    </source>
</evidence>
<dbReference type="InterPro" id="IPR000055">
    <property type="entry name" value="Restrct_endonuc_typeI_TRD"/>
</dbReference>
<accession>A0ABW5VE44</accession>
<dbReference type="EC" id="3.1.21.-" evidence="5"/>
<keyword evidence="5" id="KW-0540">Nuclease</keyword>
<dbReference type="Gene3D" id="3.90.220.20">
    <property type="entry name" value="DNA methylase specificity domains"/>
    <property type="match status" value="2"/>
</dbReference>
<protein>
    <submittedName>
        <fullName evidence="5">Restriction endonuclease subunit S</fullName>
        <ecNumber evidence="5">3.1.21.-</ecNumber>
    </submittedName>
</protein>
<dbReference type="Proteomes" id="UP001597532">
    <property type="component" value="Unassembled WGS sequence"/>
</dbReference>
<dbReference type="GO" id="GO:0016787">
    <property type="term" value="F:hydrolase activity"/>
    <property type="evidence" value="ECO:0007669"/>
    <property type="project" value="UniProtKB-KW"/>
</dbReference>
<feature type="domain" description="Type I restriction modification DNA specificity" evidence="4">
    <location>
        <begin position="6"/>
        <end position="164"/>
    </location>
</feature>
<keyword evidence="2" id="KW-0680">Restriction system</keyword>
<dbReference type="InterPro" id="IPR052021">
    <property type="entry name" value="Type-I_RS_S_subunit"/>
</dbReference>
<dbReference type="Pfam" id="PF01420">
    <property type="entry name" value="Methylase_S"/>
    <property type="match status" value="2"/>
</dbReference>
<feature type="domain" description="Type I restriction modification DNA specificity" evidence="4">
    <location>
        <begin position="209"/>
        <end position="348"/>
    </location>
</feature>
<keyword evidence="5" id="KW-0378">Hydrolase</keyword>
<evidence type="ECO:0000256" key="3">
    <source>
        <dbReference type="ARBA" id="ARBA00023125"/>
    </source>
</evidence>
<reference evidence="6" key="1">
    <citation type="journal article" date="2019" name="Int. J. Syst. Evol. Microbiol.">
        <title>The Global Catalogue of Microorganisms (GCM) 10K type strain sequencing project: providing services to taxonomists for standard genome sequencing and annotation.</title>
        <authorList>
            <consortium name="The Broad Institute Genomics Platform"/>
            <consortium name="The Broad Institute Genome Sequencing Center for Infectious Disease"/>
            <person name="Wu L."/>
            <person name="Ma J."/>
        </authorList>
    </citation>
    <scope>NUCLEOTIDE SEQUENCE [LARGE SCALE GENOMIC DNA]</scope>
    <source>
        <strain evidence="6">KCTC 52924</strain>
    </source>
</reference>
<proteinExistence type="inferred from homology"/>
<keyword evidence="3" id="KW-0238">DNA-binding</keyword>
<evidence type="ECO:0000313" key="6">
    <source>
        <dbReference type="Proteomes" id="UP001597532"/>
    </source>
</evidence>
<dbReference type="CDD" id="cd17284">
    <property type="entry name" value="RMtype1_S_Cbo7060ORF11580P_TRD2-CR2_like"/>
    <property type="match status" value="1"/>
</dbReference>
<dbReference type="PANTHER" id="PTHR30408">
    <property type="entry name" value="TYPE-1 RESTRICTION ENZYME ECOKI SPECIFICITY PROTEIN"/>
    <property type="match status" value="1"/>
</dbReference>
<evidence type="ECO:0000256" key="2">
    <source>
        <dbReference type="ARBA" id="ARBA00022747"/>
    </source>
</evidence>
<keyword evidence="5" id="KW-0255">Endonuclease</keyword>
<dbReference type="EMBL" id="JBHUOK010000021">
    <property type="protein sequence ID" value="MFD2789261.1"/>
    <property type="molecule type" value="Genomic_DNA"/>
</dbReference>
<dbReference type="InterPro" id="IPR044946">
    <property type="entry name" value="Restrct_endonuc_typeI_TRD_sf"/>
</dbReference>
<dbReference type="RefSeq" id="WP_251807978.1">
    <property type="nucleotide sequence ID" value="NZ_CP166679.1"/>
</dbReference>
<gene>
    <name evidence="5" type="ORF">ACFS1K_05790</name>
</gene>
<comment type="similarity">
    <text evidence="1">Belongs to the type-I restriction system S methylase family.</text>
</comment>
<evidence type="ECO:0000256" key="1">
    <source>
        <dbReference type="ARBA" id="ARBA00010923"/>
    </source>
</evidence>
<sequence>MKMLLKSLEEVADIVAGQSPPSKFYNKNGNGLPFFQGKTDFGDKYPMVRAWCTEPSKVASANDILMSVRAPVGPVNIATEKCVIGRGISAISAKSGYYSLYLYYYLKTNQNLIRKYSTGSTFKAITQKEIKRIPINIPESLNDQKRIAKILSNCEALIQKRTESIDLLDELLKSTFLEMFGDPRSNSKNWESGPVIAFADCIVPGRDKPKSFTGDTPWITTNDLNHLGTTTSSRQNIGLSPSEIKNVRARVIPNNSVLITCVGDLGVVSLAGGNMVVNQQLHTFQCKEDMIPTFLMFTLSFQKQYMYKMASKTTVPYMNKTTCNGIPIIKPSKDLQEDFVTIYEKVNSIKTQFISSLHELKNLYCSLSQRAFKGELNLSKVDISDMEDSKKKVDPEIEDGRIMSEEEHTAQHAQINKIISSEIENESYLTENVISYINDSKELRDVIYEKVNNKNLDLESLKKSLSKVNNLGEKIAVEVIEFTPWQIEQHRSIERYISLLPENILDEFPNINQFSRNNFDYGSMSLDDYYGIPHEVIAQYGSIESHTMDLDFFFRKYFSNKFFTMKDVQDIYDKVVYDKGGWFKYEDMKEYIFKSLEGEDALLTQEFVEIEKTNPALGKKEVSKEVMLKVLP</sequence>
<dbReference type="SUPFAM" id="SSF116734">
    <property type="entry name" value="DNA methylase specificity domain"/>
    <property type="match status" value="2"/>
</dbReference>
<dbReference type="PANTHER" id="PTHR30408:SF12">
    <property type="entry name" value="TYPE I RESTRICTION ENZYME MJAVIII SPECIFICITY SUBUNIT"/>
    <property type="match status" value="1"/>
</dbReference>
<keyword evidence="6" id="KW-1185">Reference proteome</keyword>
<dbReference type="GO" id="GO:0004519">
    <property type="term" value="F:endonuclease activity"/>
    <property type="evidence" value="ECO:0007669"/>
    <property type="project" value="UniProtKB-KW"/>
</dbReference>
<organism evidence="5 6">
    <name type="scientific">Arenibacter antarcticus</name>
    <dbReference type="NCBI Taxonomy" id="2040469"/>
    <lineage>
        <taxon>Bacteria</taxon>
        <taxon>Pseudomonadati</taxon>
        <taxon>Bacteroidota</taxon>
        <taxon>Flavobacteriia</taxon>
        <taxon>Flavobacteriales</taxon>
        <taxon>Flavobacteriaceae</taxon>
        <taxon>Arenibacter</taxon>
    </lineage>
</organism>
<name>A0ABW5VE44_9FLAO</name>
<comment type="caution">
    <text evidence="5">The sequence shown here is derived from an EMBL/GenBank/DDBJ whole genome shotgun (WGS) entry which is preliminary data.</text>
</comment>